<dbReference type="InterPro" id="IPR021145">
    <property type="entry name" value="Portal_protein_SPP1_Gp6-like"/>
</dbReference>
<dbReference type="EMBL" id="JAVLAQ010000001">
    <property type="protein sequence ID" value="MDT6988855.1"/>
    <property type="molecule type" value="Genomic_DNA"/>
</dbReference>
<sequence length="531" mass="59781">MFNRIHDWIKGVLVKMGLAAELQSVPDHKKIMADDDQYGLIAKWFSIYQSTPEWLRIHKKLPDDSYLNRQKMSLNMGQVAAKKMASLVFNQKAVITVSPKNAKNPDDPSSPDDYQTVENQFVQQTLKDNHFYNNFERYLEYMFATGGIVIRLYTDRGKVKIRFATADAFYPITSDANGVSEAVIASKFMSDSHYYTLLEWHEETDTDYVVTNEVYKSTTNSNDDLGVKIDDWSNLPDAFKNMSPQPTRYSKKLYSQPTFIYLKPNLANNLHIDSPLGIPIYANAIDTLRQLDEAYDLLFQEFIKGKRRIAAPANQLKREVDPQTGKARYYVDWSEDVYMAYNTTMSGGDGESAKPTDITLGLRNEAIVAGINDLLHFYSSQIGFSADMFTFDSKQGVITATAVISENSDTYQSKNSHETLIGEAIEHICQIIVELAKNDSNVQYSGQTDIDISVNFDDSIAKDRNDNLDYYMKANGNHPVMTQLEAIKRANGITDVEAQQVLDQINVETANAEGSIEDVVGGNGKDGEDNA</sequence>
<proteinExistence type="predicted"/>
<organism evidence="1 2">
    <name type="scientific">Lactiplantibacillus pentosus</name>
    <name type="common">Lactobacillus pentosus</name>
    <dbReference type="NCBI Taxonomy" id="1589"/>
    <lineage>
        <taxon>Bacteria</taxon>
        <taxon>Bacillati</taxon>
        <taxon>Bacillota</taxon>
        <taxon>Bacilli</taxon>
        <taxon>Lactobacillales</taxon>
        <taxon>Lactobacillaceae</taxon>
        <taxon>Lactiplantibacillus</taxon>
    </lineage>
</organism>
<evidence type="ECO:0000313" key="2">
    <source>
        <dbReference type="Proteomes" id="UP001267003"/>
    </source>
</evidence>
<dbReference type="Pfam" id="PF05133">
    <property type="entry name" value="SPP1_portal"/>
    <property type="match status" value="1"/>
</dbReference>
<dbReference type="PIRSF" id="PIRSF011911">
    <property type="entry name" value="A118_put_portal"/>
    <property type="match status" value="1"/>
</dbReference>
<dbReference type="AlphaFoldDB" id="A0AAW8VTW8"/>
<comment type="caution">
    <text evidence="1">The sequence shown here is derived from an EMBL/GenBank/DDBJ whole genome shotgun (WGS) entry which is preliminary data.</text>
</comment>
<protein>
    <submittedName>
        <fullName evidence="1">Phage portal protein</fullName>
    </submittedName>
</protein>
<dbReference type="Proteomes" id="UP001267003">
    <property type="component" value="Unassembled WGS sequence"/>
</dbReference>
<name>A0AAW8VTW8_LACPE</name>
<dbReference type="RefSeq" id="WP_216780677.1">
    <property type="nucleotide sequence ID" value="NZ_JAGXBR010000029.1"/>
</dbReference>
<reference evidence="1" key="1">
    <citation type="submission" date="2023-08" db="EMBL/GenBank/DDBJ databases">
        <authorList>
            <person name="Page C.A."/>
            <person name="Perez-Diaz I.M."/>
        </authorList>
    </citation>
    <scope>NUCLEOTIDE SEQUENCE</scope>
    <source>
        <strain evidence="1">7.8.46</strain>
    </source>
</reference>
<gene>
    <name evidence="1" type="ORF">RI536_01875</name>
</gene>
<dbReference type="NCBIfam" id="TIGR01542">
    <property type="entry name" value="A118_put_portal"/>
    <property type="match status" value="1"/>
</dbReference>
<dbReference type="InterPro" id="IPR006432">
    <property type="entry name" value="Phage_portal_A118-type"/>
</dbReference>
<evidence type="ECO:0000313" key="1">
    <source>
        <dbReference type="EMBL" id="MDT6988855.1"/>
    </source>
</evidence>
<accession>A0AAW8VTW8</accession>